<feature type="non-terminal residue" evidence="1">
    <location>
        <position position="1"/>
    </location>
</feature>
<name>A0A0F9AH58_9ZZZZ</name>
<dbReference type="EMBL" id="LAZR01057709">
    <property type="protein sequence ID" value="KKK71491.1"/>
    <property type="molecule type" value="Genomic_DNA"/>
</dbReference>
<dbReference type="Pfam" id="PF17236">
    <property type="entry name" value="SU10_MCP"/>
    <property type="match status" value="1"/>
</dbReference>
<sequence>NNISLTGGGGDVSFIIGNSFESGTGRGTIKSEQPSEVQNFVQIMQHPIGVTTTAKHLGYTSDPEMDKQRFETGVDHAFAIEKTLFWGQRAQKNVGLFLGKFEQWWTGGVHDFISTNAVDAGGALTQSEFSSFLIQSTKYAKAPVVFASERLYEGLTQWAETKLELVRNETTLGMAVAKYMTPYGDIIKVMPHRELLIDALNKYGFCLDISELEYRFLAGLDTHVERDIQTPGDKQHIDEFRTWFGLKIGNEKRHGELFNITSISNA</sequence>
<organism evidence="1">
    <name type="scientific">marine sediment metagenome</name>
    <dbReference type="NCBI Taxonomy" id="412755"/>
    <lineage>
        <taxon>unclassified sequences</taxon>
        <taxon>metagenomes</taxon>
        <taxon>ecological metagenomes</taxon>
    </lineage>
</organism>
<protein>
    <submittedName>
        <fullName evidence="1">Uncharacterized protein</fullName>
    </submittedName>
</protein>
<dbReference type="InterPro" id="IPR035198">
    <property type="entry name" value="SU10_MCP"/>
</dbReference>
<dbReference type="AlphaFoldDB" id="A0A0F9AH58"/>
<gene>
    <name evidence="1" type="ORF">LCGC14_2913370</name>
</gene>
<accession>A0A0F9AH58</accession>
<proteinExistence type="predicted"/>
<evidence type="ECO:0000313" key="1">
    <source>
        <dbReference type="EMBL" id="KKK71491.1"/>
    </source>
</evidence>
<comment type="caution">
    <text evidence="1">The sequence shown here is derived from an EMBL/GenBank/DDBJ whole genome shotgun (WGS) entry which is preliminary data.</text>
</comment>
<reference evidence="1" key="1">
    <citation type="journal article" date="2015" name="Nature">
        <title>Complex archaea that bridge the gap between prokaryotes and eukaryotes.</title>
        <authorList>
            <person name="Spang A."/>
            <person name="Saw J.H."/>
            <person name="Jorgensen S.L."/>
            <person name="Zaremba-Niedzwiedzka K."/>
            <person name="Martijn J."/>
            <person name="Lind A.E."/>
            <person name="van Eijk R."/>
            <person name="Schleper C."/>
            <person name="Guy L."/>
            <person name="Ettema T.J."/>
        </authorList>
    </citation>
    <scope>NUCLEOTIDE SEQUENCE</scope>
</reference>